<dbReference type="PANTHER" id="PTHR32196:SF32">
    <property type="entry name" value="XYLOSE TRANSPORT SYSTEM PERMEASE PROTEIN XYLH"/>
    <property type="match status" value="1"/>
</dbReference>
<dbReference type="Proteomes" id="UP000553963">
    <property type="component" value="Unassembled WGS sequence"/>
</dbReference>
<dbReference type="RefSeq" id="WP_183397769.1">
    <property type="nucleotide sequence ID" value="NZ_JACIDS010000002.1"/>
</dbReference>
<dbReference type="InterPro" id="IPR001851">
    <property type="entry name" value="ABC_transp_permease"/>
</dbReference>
<feature type="transmembrane region" description="Helical" evidence="11">
    <location>
        <begin position="122"/>
        <end position="142"/>
    </location>
</feature>
<keyword evidence="3" id="KW-1003">Cell membrane</keyword>
<evidence type="ECO:0000256" key="11">
    <source>
        <dbReference type="SAM" id="Phobius"/>
    </source>
</evidence>
<dbReference type="GO" id="GO:0022857">
    <property type="term" value="F:transmembrane transporter activity"/>
    <property type="evidence" value="ECO:0007669"/>
    <property type="project" value="InterPro"/>
</dbReference>
<reference evidence="12 13" key="1">
    <citation type="submission" date="2020-08" db="EMBL/GenBank/DDBJ databases">
        <title>Genomic Encyclopedia of Type Strains, Phase IV (KMG-IV): sequencing the most valuable type-strain genomes for metagenomic binning, comparative biology and taxonomic classification.</title>
        <authorList>
            <person name="Goeker M."/>
        </authorList>
    </citation>
    <scope>NUCLEOTIDE SEQUENCE [LARGE SCALE GENOMIC DNA]</scope>
    <source>
        <strain evidence="12 13">DSM 25966</strain>
    </source>
</reference>
<evidence type="ECO:0000256" key="9">
    <source>
        <dbReference type="ARBA" id="ARBA00035611"/>
    </source>
</evidence>
<gene>
    <name evidence="12" type="ORF">GGR25_001114</name>
</gene>
<feature type="transmembrane region" description="Helical" evidence="11">
    <location>
        <begin position="247"/>
        <end position="280"/>
    </location>
</feature>
<evidence type="ECO:0000256" key="8">
    <source>
        <dbReference type="ARBA" id="ARBA00023136"/>
    </source>
</evidence>
<protein>
    <recommendedName>
        <fullName evidence="10">Xylose transport system permease protein XylH</fullName>
    </recommendedName>
</protein>
<comment type="function">
    <text evidence="9">Part of the binding-protein-dependent transport system for D-xylose. Probably responsible for the translocation of the substrate across the membrane.</text>
</comment>
<dbReference type="PANTHER" id="PTHR32196">
    <property type="entry name" value="ABC TRANSPORTER PERMEASE PROTEIN YPHD-RELATED-RELATED"/>
    <property type="match status" value="1"/>
</dbReference>
<keyword evidence="6 11" id="KW-0812">Transmembrane</keyword>
<evidence type="ECO:0000313" key="13">
    <source>
        <dbReference type="Proteomes" id="UP000553963"/>
    </source>
</evidence>
<keyword evidence="5 12" id="KW-0762">Sugar transport</keyword>
<feature type="transmembrane region" description="Helical" evidence="11">
    <location>
        <begin position="12"/>
        <end position="29"/>
    </location>
</feature>
<keyword evidence="7 11" id="KW-1133">Transmembrane helix</keyword>
<evidence type="ECO:0000256" key="5">
    <source>
        <dbReference type="ARBA" id="ARBA00022597"/>
    </source>
</evidence>
<name>A0A840ANH1_9HYPH</name>
<feature type="transmembrane region" description="Helical" evidence="11">
    <location>
        <begin position="213"/>
        <end position="235"/>
    </location>
</feature>
<evidence type="ECO:0000256" key="6">
    <source>
        <dbReference type="ARBA" id="ARBA00022692"/>
    </source>
</evidence>
<evidence type="ECO:0000256" key="1">
    <source>
        <dbReference type="ARBA" id="ARBA00004651"/>
    </source>
</evidence>
<comment type="caution">
    <text evidence="12">The sequence shown here is derived from an EMBL/GenBank/DDBJ whole genome shotgun (WGS) entry which is preliminary data.</text>
</comment>
<evidence type="ECO:0000256" key="3">
    <source>
        <dbReference type="ARBA" id="ARBA00022475"/>
    </source>
</evidence>
<accession>A0A840ANH1</accession>
<evidence type="ECO:0000256" key="2">
    <source>
        <dbReference type="ARBA" id="ARBA00022448"/>
    </source>
</evidence>
<comment type="subcellular location">
    <subcellularLocation>
        <location evidence="1">Cell membrane</location>
        <topology evidence="1">Multi-pass membrane protein</topology>
    </subcellularLocation>
</comment>
<keyword evidence="13" id="KW-1185">Reference proteome</keyword>
<evidence type="ECO:0000256" key="7">
    <source>
        <dbReference type="ARBA" id="ARBA00022989"/>
    </source>
</evidence>
<proteinExistence type="predicted"/>
<sequence length="325" mass="34462">MKRLLKIYMERPELVALVVLVALVGYFTIRSNGLFLSYQNLRGILSLFPELAIMALGFGLLMIAGEFDLSIGSMFGLAPIVLCSLTTAGMPFWIAFALALAVCLLVGFLNGSISLTFGIPSFITTLGMLFILRSLCVVIYQSGAAPALPSDAPTWAFTDPIGFIRVSTLWMIGLAVLIYLLLERTNFGNWARATGGALESAKSMGIPTHRVKIVCFMICSLCAGLAGIIQVVRIASPLPSLGDGVELQAIAAAVIGGIALSGGVGNVLGAIVGMAIIRVIDSGMVMSRVDANWFKFAIGLLIMIAVIANMWLARRARAIKVETGA</sequence>
<evidence type="ECO:0000256" key="10">
    <source>
        <dbReference type="ARBA" id="ARBA00035686"/>
    </source>
</evidence>
<dbReference type="AlphaFoldDB" id="A0A840ANH1"/>
<dbReference type="EMBL" id="JACIDS010000002">
    <property type="protein sequence ID" value="MBB3930075.1"/>
    <property type="molecule type" value="Genomic_DNA"/>
</dbReference>
<feature type="transmembrane region" description="Helical" evidence="11">
    <location>
        <begin position="93"/>
        <end position="110"/>
    </location>
</feature>
<dbReference type="GO" id="GO:0005886">
    <property type="term" value="C:plasma membrane"/>
    <property type="evidence" value="ECO:0007669"/>
    <property type="project" value="UniProtKB-SubCell"/>
</dbReference>
<keyword evidence="4" id="KW-0997">Cell inner membrane</keyword>
<dbReference type="Pfam" id="PF02653">
    <property type="entry name" value="BPD_transp_2"/>
    <property type="match status" value="1"/>
</dbReference>
<keyword evidence="8 11" id="KW-0472">Membrane</keyword>
<keyword evidence="2" id="KW-0813">Transport</keyword>
<feature type="transmembrane region" description="Helical" evidence="11">
    <location>
        <begin position="162"/>
        <end position="182"/>
    </location>
</feature>
<dbReference type="CDD" id="cd06579">
    <property type="entry name" value="TM_PBP1_transp_AraH_like"/>
    <property type="match status" value="1"/>
</dbReference>
<evidence type="ECO:0000313" key="12">
    <source>
        <dbReference type="EMBL" id="MBB3930075.1"/>
    </source>
</evidence>
<evidence type="ECO:0000256" key="4">
    <source>
        <dbReference type="ARBA" id="ARBA00022519"/>
    </source>
</evidence>
<feature type="transmembrane region" description="Helical" evidence="11">
    <location>
        <begin position="292"/>
        <end position="312"/>
    </location>
</feature>
<organism evidence="12 13">
    <name type="scientific">Kaistia hirudinis</name>
    <dbReference type="NCBI Taxonomy" id="1293440"/>
    <lineage>
        <taxon>Bacteria</taxon>
        <taxon>Pseudomonadati</taxon>
        <taxon>Pseudomonadota</taxon>
        <taxon>Alphaproteobacteria</taxon>
        <taxon>Hyphomicrobiales</taxon>
        <taxon>Kaistiaceae</taxon>
        <taxon>Kaistia</taxon>
    </lineage>
</organism>
<feature type="transmembrane region" description="Helical" evidence="11">
    <location>
        <begin position="41"/>
        <end position="62"/>
    </location>
</feature>